<dbReference type="EMBL" id="HBHX01022188">
    <property type="protein sequence ID" value="CAE0111706.1"/>
    <property type="molecule type" value="Transcribed_RNA"/>
</dbReference>
<protein>
    <submittedName>
        <fullName evidence="1">Uncharacterized protein</fullName>
    </submittedName>
</protein>
<gene>
    <name evidence="1" type="ORF">HERI1096_LOCUS12366</name>
</gene>
<proteinExistence type="predicted"/>
<dbReference type="AlphaFoldDB" id="A0A7S3EW18"/>
<accession>A0A7S3EW18</accession>
<evidence type="ECO:0000313" key="1">
    <source>
        <dbReference type="EMBL" id="CAE0111706.1"/>
    </source>
</evidence>
<organism evidence="1">
    <name type="scientific">Haptolina ericina</name>
    <dbReference type="NCBI Taxonomy" id="156174"/>
    <lineage>
        <taxon>Eukaryota</taxon>
        <taxon>Haptista</taxon>
        <taxon>Haptophyta</taxon>
        <taxon>Prymnesiophyceae</taxon>
        <taxon>Prymnesiales</taxon>
        <taxon>Prymnesiaceae</taxon>
        <taxon>Haptolina</taxon>
    </lineage>
</organism>
<name>A0A7S3EW18_9EUKA</name>
<reference evidence="1" key="1">
    <citation type="submission" date="2021-01" db="EMBL/GenBank/DDBJ databases">
        <authorList>
            <person name="Corre E."/>
            <person name="Pelletier E."/>
            <person name="Niang G."/>
            <person name="Scheremetjew M."/>
            <person name="Finn R."/>
            <person name="Kale V."/>
            <person name="Holt S."/>
            <person name="Cochrane G."/>
            <person name="Meng A."/>
            <person name="Brown T."/>
            <person name="Cohen L."/>
        </authorList>
    </citation>
    <scope>NUCLEOTIDE SEQUENCE</scope>
    <source>
        <strain evidence="1">CCMP281</strain>
    </source>
</reference>
<sequence length="231" mass="26528">MKDAILEDSQSTCKFSRDTAFIEGLFSKMGSLEYDRPVDSFETVRLLRLDPQSCTGAESESCTVYVKAMPVFFGGCVADLIRRRHTCTIERLIQEDEKRLELTDPASLRDFLWRFNGSLLDVRQDILRRLPIIEVRRDALGRRLDQSSDHVLRRLDQSSDRVVAFLCDGLRELDDDDCKLIDEAFDDNLRNFSQHMMADKEKLWQLLTQSGPAMGLQAPARFTICLHMSDA</sequence>